<dbReference type="PANTHER" id="PTHR42790">
    <property type="entry name" value="AMINOTRANSFERASE"/>
    <property type="match status" value="1"/>
</dbReference>
<name>A0A7S8E795_9CHLR</name>
<keyword evidence="3 6" id="KW-0808">Transferase</keyword>
<keyword evidence="7" id="KW-1185">Reference proteome</keyword>
<evidence type="ECO:0000256" key="1">
    <source>
        <dbReference type="ARBA" id="ARBA00001933"/>
    </source>
</evidence>
<keyword evidence="2 6" id="KW-0032">Aminotransferase</keyword>
<dbReference type="SUPFAM" id="SSF53383">
    <property type="entry name" value="PLP-dependent transferases"/>
    <property type="match status" value="1"/>
</dbReference>
<protein>
    <submittedName>
        <fullName evidence="6">PLP-dependent aminotransferase family protein</fullName>
    </submittedName>
</protein>
<evidence type="ECO:0000256" key="3">
    <source>
        <dbReference type="ARBA" id="ARBA00022679"/>
    </source>
</evidence>
<gene>
    <name evidence="6" type="ORF">G4Y79_18470</name>
</gene>
<dbReference type="GO" id="GO:0008483">
    <property type="term" value="F:transaminase activity"/>
    <property type="evidence" value="ECO:0007669"/>
    <property type="project" value="UniProtKB-KW"/>
</dbReference>
<evidence type="ECO:0000313" key="6">
    <source>
        <dbReference type="EMBL" id="QPC81656.1"/>
    </source>
</evidence>
<dbReference type="Proteomes" id="UP000594468">
    <property type="component" value="Chromosome"/>
</dbReference>
<dbReference type="InterPro" id="IPR050859">
    <property type="entry name" value="Class-I_PLP-dep_aminotransf"/>
</dbReference>
<dbReference type="RefSeq" id="WP_195169727.1">
    <property type="nucleotide sequence ID" value="NZ_CP062983.1"/>
</dbReference>
<dbReference type="Pfam" id="PF00155">
    <property type="entry name" value="Aminotran_1_2"/>
    <property type="match status" value="1"/>
</dbReference>
<dbReference type="PANTHER" id="PTHR42790:SF19">
    <property type="entry name" value="KYNURENINE_ALPHA-AMINOADIPATE AMINOTRANSFERASE, MITOCHONDRIAL"/>
    <property type="match status" value="1"/>
</dbReference>
<feature type="domain" description="Aminotransferase class I/classII large" evidence="5">
    <location>
        <begin position="36"/>
        <end position="350"/>
    </location>
</feature>
<evidence type="ECO:0000313" key="7">
    <source>
        <dbReference type="Proteomes" id="UP000594468"/>
    </source>
</evidence>
<proteinExistence type="predicted"/>
<evidence type="ECO:0000256" key="2">
    <source>
        <dbReference type="ARBA" id="ARBA00022576"/>
    </source>
</evidence>
<evidence type="ECO:0000256" key="4">
    <source>
        <dbReference type="ARBA" id="ARBA00022898"/>
    </source>
</evidence>
<dbReference type="GO" id="GO:0030170">
    <property type="term" value="F:pyridoxal phosphate binding"/>
    <property type="evidence" value="ECO:0007669"/>
    <property type="project" value="InterPro"/>
</dbReference>
<sequence length="359" mass="39697">MTLQFTRGVPALDMMPAELLAQSSHAAMQQYAAMALPYGATMGFLPLREWLAQHHDCRVEQVIVGNGSINLIAHWAHSFLSPGDTVIVESPTYDRALTLFQEAGAQIIALPLLDDGIDPAVLEAQIISHKPRLIYLIADFNNPSGVTTSAAKREAIATIAQRHDVLIIEDGAYHQLRYLGEPIPQLRHYAPDNVLSTGSFSKLLAPGLRTGWMILPPQLVDGFVAHLQNMYITPNQYAQATVMAAVTTDAYVQQLARLHDTYRQRLQVAHQALEQYLKPLGTHWAEPEGGFFFGVTVPPTKQPIWDISPAYGLALVNGDGFFHDRTNTNFVRVPFCSLNEADLEEGIERLGQVVRENLA</sequence>
<accession>A0A7S8E795</accession>
<dbReference type="AlphaFoldDB" id="A0A7S8E795"/>
<dbReference type="Gene3D" id="3.90.1150.10">
    <property type="entry name" value="Aspartate Aminotransferase, domain 1"/>
    <property type="match status" value="1"/>
</dbReference>
<keyword evidence="4" id="KW-0663">Pyridoxal phosphate</keyword>
<organism evidence="6 7">
    <name type="scientific">Phototrophicus methaneseepsis</name>
    <dbReference type="NCBI Taxonomy" id="2710758"/>
    <lineage>
        <taxon>Bacteria</taxon>
        <taxon>Bacillati</taxon>
        <taxon>Chloroflexota</taxon>
        <taxon>Candidatus Thermofontia</taxon>
        <taxon>Phototrophicales</taxon>
        <taxon>Phototrophicaceae</taxon>
        <taxon>Phototrophicus</taxon>
    </lineage>
</organism>
<evidence type="ECO:0000259" key="5">
    <source>
        <dbReference type="Pfam" id="PF00155"/>
    </source>
</evidence>
<dbReference type="InterPro" id="IPR015421">
    <property type="entry name" value="PyrdxlP-dep_Trfase_major"/>
</dbReference>
<dbReference type="InterPro" id="IPR015422">
    <property type="entry name" value="PyrdxlP-dep_Trfase_small"/>
</dbReference>
<dbReference type="KEGG" id="pmet:G4Y79_18470"/>
<comment type="cofactor">
    <cofactor evidence="1">
        <name>pyridoxal 5'-phosphate</name>
        <dbReference type="ChEBI" id="CHEBI:597326"/>
    </cofactor>
</comment>
<dbReference type="Gene3D" id="3.40.640.10">
    <property type="entry name" value="Type I PLP-dependent aspartate aminotransferase-like (Major domain)"/>
    <property type="match status" value="1"/>
</dbReference>
<reference evidence="6 7" key="1">
    <citation type="submission" date="2020-02" db="EMBL/GenBank/DDBJ databases">
        <authorList>
            <person name="Zheng R.K."/>
            <person name="Sun C.M."/>
        </authorList>
    </citation>
    <scope>NUCLEOTIDE SEQUENCE [LARGE SCALE GENOMIC DNA]</scope>
    <source>
        <strain evidence="7">rifampicinis</strain>
    </source>
</reference>
<dbReference type="CDD" id="cd00609">
    <property type="entry name" value="AAT_like"/>
    <property type="match status" value="1"/>
</dbReference>
<dbReference type="EMBL" id="CP062983">
    <property type="protein sequence ID" value="QPC81656.1"/>
    <property type="molecule type" value="Genomic_DNA"/>
</dbReference>
<dbReference type="InterPro" id="IPR015424">
    <property type="entry name" value="PyrdxlP-dep_Trfase"/>
</dbReference>
<dbReference type="InterPro" id="IPR004839">
    <property type="entry name" value="Aminotransferase_I/II_large"/>
</dbReference>
<dbReference type="GO" id="GO:1901605">
    <property type="term" value="P:alpha-amino acid metabolic process"/>
    <property type="evidence" value="ECO:0007669"/>
    <property type="project" value="TreeGrafter"/>
</dbReference>